<keyword evidence="8 10" id="KW-0472">Membrane</keyword>
<evidence type="ECO:0000256" key="1">
    <source>
        <dbReference type="ARBA" id="ARBA00004225"/>
    </source>
</evidence>
<keyword evidence="7" id="KW-0496">Mitochondrion</keyword>
<dbReference type="GO" id="GO:0005743">
    <property type="term" value="C:mitochondrial inner membrane"/>
    <property type="evidence" value="ECO:0007669"/>
    <property type="project" value="TreeGrafter"/>
</dbReference>
<comment type="caution">
    <text evidence="11">The sequence shown here is derived from an EMBL/GenBank/DDBJ whole genome shotgun (WGS) entry which is preliminary data.</text>
</comment>
<evidence type="ECO:0000256" key="8">
    <source>
        <dbReference type="ARBA" id="ARBA00023136"/>
    </source>
</evidence>
<dbReference type="AlphaFoldDB" id="A0A3D8T633"/>
<dbReference type="Pfam" id="PF03820">
    <property type="entry name" value="SFXNs"/>
    <property type="match status" value="1"/>
</dbReference>
<feature type="transmembrane region" description="Helical" evidence="10">
    <location>
        <begin position="400"/>
        <end position="420"/>
    </location>
</feature>
<feature type="transmembrane region" description="Helical" evidence="10">
    <location>
        <begin position="534"/>
        <end position="551"/>
    </location>
</feature>
<feature type="transmembrane region" description="Helical" evidence="10">
    <location>
        <begin position="254"/>
        <end position="276"/>
    </location>
</feature>
<feature type="compositionally biased region" description="Basic and acidic residues" evidence="9">
    <location>
        <begin position="1"/>
        <end position="16"/>
    </location>
</feature>
<feature type="transmembrane region" description="Helical" evidence="10">
    <location>
        <begin position="465"/>
        <end position="485"/>
    </location>
</feature>
<feature type="transmembrane region" description="Helical" evidence="10">
    <location>
        <begin position="213"/>
        <end position="234"/>
    </location>
</feature>
<feature type="transmembrane region" description="Helical" evidence="10">
    <location>
        <begin position="676"/>
        <end position="697"/>
    </location>
</feature>
<evidence type="ECO:0000256" key="4">
    <source>
        <dbReference type="ARBA" id="ARBA00022692"/>
    </source>
</evidence>
<feature type="transmembrane region" description="Helical" evidence="10">
    <location>
        <begin position="179"/>
        <end position="201"/>
    </location>
</feature>
<evidence type="ECO:0000256" key="6">
    <source>
        <dbReference type="ARBA" id="ARBA00022989"/>
    </source>
</evidence>
<dbReference type="GO" id="GO:0006865">
    <property type="term" value="P:amino acid transport"/>
    <property type="evidence" value="ECO:0007669"/>
    <property type="project" value="UniProtKB-KW"/>
</dbReference>
<evidence type="ECO:0000313" key="11">
    <source>
        <dbReference type="EMBL" id="RDW93984.1"/>
    </source>
</evidence>
<accession>A0A3D8T633</accession>
<evidence type="ECO:0000256" key="5">
    <source>
        <dbReference type="ARBA" id="ARBA00022970"/>
    </source>
</evidence>
<evidence type="ECO:0000256" key="2">
    <source>
        <dbReference type="ARBA" id="ARBA00005974"/>
    </source>
</evidence>
<dbReference type="PANTHER" id="PTHR11153">
    <property type="entry name" value="SIDEROFLEXIN"/>
    <property type="match status" value="1"/>
</dbReference>
<dbReference type="GO" id="GO:1990542">
    <property type="term" value="P:mitochondrial transmembrane transport"/>
    <property type="evidence" value="ECO:0007669"/>
    <property type="project" value="TreeGrafter"/>
</dbReference>
<proteinExistence type="inferred from homology"/>
<dbReference type="EMBL" id="PVWQ01000001">
    <property type="protein sequence ID" value="RDW93984.1"/>
    <property type="molecule type" value="Genomic_DNA"/>
</dbReference>
<dbReference type="InterPro" id="IPR004686">
    <property type="entry name" value="Mtc"/>
</dbReference>
<evidence type="ECO:0000256" key="7">
    <source>
        <dbReference type="ARBA" id="ARBA00023128"/>
    </source>
</evidence>
<dbReference type="PANTHER" id="PTHR11153:SF6">
    <property type="entry name" value="SIDEROFLEXIN-5"/>
    <property type="match status" value="1"/>
</dbReference>
<dbReference type="GeneID" id="38111676"/>
<feature type="transmembrane region" description="Helical" evidence="10">
    <location>
        <begin position="106"/>
        <end position="126"/>
    </location>
</feature>
<evidence type="ECO:0000256" key="3">
    <source>
        <dbReference type="ARBA" id="ARBA00022448"/>
    </source>
</evidence>
<comment type="similarity">
    <text evidence="2">Belongs to the sideroflexin family.</text>
</comment>
<feature type="region of interest" description="Disordered" evidence="9">
    <location>
        <begin position="286"/>
        <end position="306"/>
    </location>
</feature>
<protein>
    <submittedName>
        <fullName evidence="11">Uncharacterized protein</fullName>
    </submittedName>
</protein>
<dbReference type="GO" id="GO:0046873">
    <property type="term" value="F:metal ion transmembrane transporter activity"/>
    <property type="evidence" value="ECO:0007669"/>
    <property type="project" value="InterPro"/>
</dbReference>
<dbReference type="RefSeq" id="XP_026609167.1">
    <property type="nucleotide sequence ID" value="XM_026743322.1"/>
</dbReference>
<feature type="transmembrane region" description="Helical" evidence="10">
    <location>
        <begin position="771"/>
        <end position="793"/>
    </location>
</feature>
<dbReference type="OrthoDB" id="448280at2759"/>
<feature type="transmembrane region" description="Helical" evidence="10">
    <location>
        <begin position="491"/>
        <end position="513"/>
    </location>
</feature>
<keyword evidence="3" id="KW-0813">Transport</keyword>
<gene>
    <name evidence="11" type="ORF">DSM5745_01306</name>
</gene>
<dbReference type="Proteomes" id="UP000256690">
    <property type="component" value="Unassembled WGS sequence"/>
</dbReference>
<sequence length="824" mass="89513">MNCPSRTDDTLPHDDWNQNPPFLAPDLTTRQDLNGISNAREFKDAGAGGPAMQHCLHDADVPPTSKSESEVSQHMQHWASLTQSGRPNGRAERARLSYFLHKLKGWCLWLLSVLATAFLLSASGLVDRLTSTSTVVPFQQANMASVGYLDQSHAPLRRYSKRQSCASGGVDSSQYNTSLHVGALFIILGVSTLACALPILVIRFSRLRIPPAFLFFVRHFGTGVLIATAFVHLLPTAFTLLGDPCLSSFWTTDYPAMPGAISLAGIFLVTLIEMVFSPVRQATRKVSKQTDQESAPTPTEPHSVYISGGISREETCDCDRSPQIRPKGPLVGRASSFSRAIHRIGEESDRVYRISSAPEASPLPQVSEVSEVKRFTDRQGSVDEFQLSEKQKYNKDVMQVFMLEVGILFHSVFIGMSLSVSVGNEFVVLLIAIVFHQTFEGLALGSRIASLEWPAKAAQPWLMSLAYGCTTPIGQAIGIATHSLYSPDSEVGLLLVGTMNAISAGLLIFASLIELLSEDFLSDESWRVLRGRSRVIACALVFLGAFCMSLYKQNEIPAMNAELWKAKKVVDSTLHPDTGEPVFLPFRMSCYVLSNLVVTAGMLTPGLQTTGTLLWQIANQSLNVAINNANSNKSTPLSVSQMAKSYLMAVSASCSVALGLNALVPRLKNVSPNTRLILGRLVPFAAVSSASALNVFLMRSEEIRQGIDVYPVPEKEGEPVQSLGRSKVAAKIAVGETAISRVLNATPIMVVPPLILVQLEKRKLLSPRMVLPANLGLVLATSLFALPLALGAFPQRQAISAASLEEEFWNRGGKDGKVEFNRGM</sequence>
<keyword evidence="4 10" id="KW-0812">Transmembrane</keyword>
<feature type="region of interest" description="Disordered" evidence="9">
    <location>
        <begin position="1"/>
        <end position="25"/>
    </location>
</feature>
<organism evidence="11 12">
    <name type="scientific">Aspergillus mulundensis</name>
    <dbReference type="NCBI Taxonomy" id="1810919"/>
    <lineage>
        <taxon>Eukaryota</taxon>
        <taxon>Fungi</taxon>
        <taxon>Dikarya</taxon>
        <taxon>Ascomycota</taxon>
        <taxon>Pezizomycotina</taxon>
        <taxon>Eurotiomycetes</taxon>
        <taxon>Eurotiomycetidae</taxon>
        <taxon>Eurotiales</taxon>
        <taxon>Aspergillaceae</taxon>
        <taxon>Aspergillus</taxon>
        <taxon>Aspergillus subgen. Nidulantes</taxon>
    </lineage>
</organism>
<evidence type="ECO:0000313" key="12">
    <source>
        <dbReference type="Proteomes" id="UP000256690"/>
    </source>
</evidence>
<evidence type="ECO:0000256" key="10">
    <source>
        <dbReference type="SAM" id="Phobius"/>
    </source>
</evidence>
<name>A0A3D8T633_9EURO</name>
<keyword evidence="6 10" id="KW-1133">Transmembrane helix</keyword>
<keyword evidence="5" id="KW-0029">Amino-acid transport</keyword>
<comment type="subcellular location">
    <subcellularLocation>
        <location evidence="1">Mitochondrion membrane</location>
        <topology evidence="1">Multi-pass membrane protein</topology>
    </subcellularLocation>
</comment>
<reference evidence="11 12" key="1">
    <citation type="journal article" date="2018" name="IMA Fungus">
        <title>IMA Genome-F 9: Draft genome sequence of Annulohypoxylon stygium, Aspergillus mulundensis, Berkeleyomyces basicola (syn. Thielaviopsis basicola), Ceratocystis smalleyi, two Cercospora beticola strains, Coleophoma cylindrospora, Fusarium fracticaudum, Phialophora cf. hyalina, and Morchella septimelata.</title>
        <authorList>
            <person name="Wingfield B.D."/>
            <person name="Bills G.F."/>
            <person name="Dong Y."/>
            <person name="Huang W."/>
            <person name="Nel W.J."/>
            <person name="Swalarsk-Parry B.S."/>
            <person name="Vaghefi N."/>
            <person name="Wilken P.M."/>
            <person name="An Z."/>
            <person name="de Beer Z.W."/>
            <person name="De Vos L."/>
            <person name="Chen L."/>
            <person name="Duong T.A."/>
            <person name="Gao Y."/>
            <person name="Hammerbacher A."/>
            <person name="Kikkert J.R."/>
            <person name="Li Y."/>
            <person name="Li H."/>
            <person name="Li K."/>
            <person name="Li Q."/>
            <person name="Liu X."/>
            <person name="Ma X."/>
            <person name="Naidoo K."/>
            <person name="Pethybridge S.J."/>
            <person name="Sun J."/>
            <person name="Steenkamp E.T."/>
            <person name="van der Nest M.A."/>
            <person name="van Wyk S."/>
            <person name="Wingfield M.J."/>
            <person name="Xiong C."/>
            <person name="Yue Q."/>
            <person name="Zhang X."/>
        </authorList>
    </citation>
    <scope>NUCLEOTIDE SEQUENCE [LARGE SCALE GENOMIC DNA]</scope>
    <source>
        <strain evidence="11 12">DSM 5745</strain>
    </source>
</reference>
<keyword evidence="12" id="KW-1185">Reference proteome</keyword>
<evidence type="ECO:0000256" key="9">
    <source>
        <dbReference type="SAM" id="MobiDB-lite"/>
    </source>
</evidence>
<dbReference type="STRING" id="1810919.A0A3D8T633"/>
<feature type="transmembrane region" description="Helical" evidence="10">
    <location>
        <begin position="646"/>
        <end position="664"/>
    </location>
</feature>